<organism evidence="4 5">
    <name type="scientific">Blastococcus brunescens</name>
    <dbReference type="NCBI Taxonomy" id="1564165"/>
    <lineage>
        <taxon>Bacteria</taxon>
        <taxon>Bacillati</taxon>
        <taxon>Actinomycetota</taxon>
        <taxon>Actinomycetes</taxon>
        <taxon>Geodermatophilales</taxon>
        <taxon>Geodermatophilaceae</taxon>
        <taxon>Blastococcus</taxon>
    </lineage>
</organism>
<accession>A0ABZ1B4H5</accession>
<feature type="transmembrane region" description="Helical" evidence="2">
    <location>
        <begin position="62"/>
        <end position="81"/>
    </location>
</feature>
<keyword evidence="2" id="KW-1133">Transmembrane helix</keyword>
<keyword evidence="2" id="KW-0472">Membrane</keyword>
<dbReference type="EMBL" id="CP141261">
    <property type="protein sequence ID" value="WRL65061.1"/>
    <property type="molecule type" value="Genomic_DNA"/>
</dbReference>
<proteinExistence type="predicted"/>
<evidence type="ECO:0000313" key="4">
    <source>
        <dbReference type="EMBL" id="WRL65061.1"/>
    </source>
</evidence>
<feature type="transmembrane region" description="Helical" evidence="2">
    <location>
        <begin position="111"/>
        <end position="127"/>
    </location>
</feature>
<dbReference type="Proteomes" id="UP001324287">
    <property type="component" value="Chromosome"/>
</dbReference>
<feature type="region of interest" description="Disordered" evidence="1">
    <location>
        <begin position="170"/>
        <end position="205"/>
    </location>
</feature>
<evidence type="ECO:0000313" key="5">
    <source>
        <dbReference type="Proteomes" id="UP001324287"/>
    </source>
</evidence>
<feature type="compositionally biased region" description="Basic residues" evidence="1">
    <location>
        <begin position="170"/>
        <end position="179"/>
    </location>
</feature>
<feature type="transmembrane region" description="Helical" evidence="2">
    <location>
        <begin position="87"/>
        <end position="104"/>
    </location>
</feature>
<name>A0ABZ1B4H5_9ACTN</name>
<evidence type="ECO:0000256" key="2">
    <source>
        <dbReference type="SAM" id="Phobius"/>
    </source>
</evidence>
<evidence type="ECO:0000256" key="1">
    <source>
        <dbReference type="SAM" id="MobiDB-lite"/>
    </source>
</evidence>
<feature type="compositionally biased region" description="Low complexity" evidence="1">
    <location>
        <begin position="180"/>
        <end position="195"/>
    </location>
</feature>
<dbReference type="InterPro" id="IPR055558">
    <property type="entry name" value="DUF7134"/>
</dbReference>
<evidence type="ECO:0000259" key="3">
    <source>
        <dbReference type="Pfam" id="PF23539"/>
    </source>
</evidence>
<feature type="domain" description="DUF7134" evidence="3">
    <location>
        <begin position="17"/>
        <end position="156"/>
    </location>
</feature>
<sequence>MSGIAARWHGLSLWVRDGLLALALTAVGQVELVLLADEVVGSRPLQHAAFAITTGALVARRTTPLIAAVAGAVGLTFQTLIGDAPAAAAFAAVLILTYSVAQYVDRRRDAVLGLLAVLAAIESYAFVADEVKIGDEIANLAIPTVVWVFARLARERLDRAVTAERGRWPLGRRRARRSGRGPAPSRPSGAGSPARCTTSSATGSRSCCCTPTPSRRGWPLATRRQPPTWTSSCRRAARRSTTCTGCCECCARRRPRRRTRPRIPARWPAWRPWWSLRDRGSS</sequence>
<gene>
    <name evidence="4" type="ORF">U6N30_05010</name>
</gene>
<reference evidence="4 5" key="1">
    <citation type="submission" date="2023-12" db="EMBL/GenBank/DDBJ databases">
        <title>Blastococcus brunescens sp. nov., an actonobacterium isolated from sandstone collected in sahara desert.</title>
        <authorList>
            <person name="Gtari M."/>
            <person name="Ghodhbane F."/>
        </authorList>
    </citation>
    <scope>NUCLEOTIDE SEQUENCE [LARGE SCALE GENOMIC DNA]</scope>
    <source>
        <strain evidence="4 5">BMG 8361</strain>
    </source>
</reference>
<protein>
    <recommendedName>
        <fullName evidence="3">DUF7134 domain-containing protein</fullName>
    </recommendedName>
</protein>
<dbReference type="Pfam" id="PF23539">
    <property type="entry name" value="DUF7134"/>
    <property type="match status" value="1"/>
</dbReference>
<keyword evidence="5" id="KW-1185">Reference proteome</keyword>
<keyword evidence="2" id="KW-0812">Transmembrane</keyword>
<feature type="compositionally biased region" description="Polar residues" evidence="1">
    <location>
        <begin position="196"/>
        <end position="205"/>
    </location>
</feature>